<feature type="domain" description="DUF202" evidence="7">
    <location>
        <begin position="24"/>
        <end position="89"/>
    </location>
</feature>
<feature type="transmembrane region" description="Helical" evidence="6">
    <location>
        <begin position="33"/>
        <end position="54"/>
    </location>
</feature>
<organism evidence="8 9">
    <name type="scientific">Williamsia phyllosphaerae</name>
    <dbReference type="NCBI Taxonomy" id="885042"/>
    <lineage>
        <taxon>Bacteria</taxon>
        <taxon>Bacillati</taxon>
        <taxon>Actinomycetota</taxon>
        <taxon>Actinomycetes</taxon>
        <taxon>Mycobacteriales</taxon>
        <taxon>Nocardiaceae</taxon>
        <taxon>Williamsia</taxon>
    </lineage>
</organism>
<proteinExistence type="predicted"/>
<evidence type="ECO:0000256" key="4">
    <source>
        <dbReference type="ARBA" id="ARBA00022989"/>
    </source>
</evidence>
<evidence type="ECO:0000256" key="6">
    <source>
        <dbReference type="SAM" id="Phobius"/>
    </source>
</evidence>
<keyword evidence="3 6" id="KW-0812">Transmembrane</keyword>
<evidence type="ECO:0000256" key="5">
    <source>
        <dbReference type="ARBA" id="ARBA00023136"/>
    </source>
</evidence>
<feature type="transmembrane region" description="Helical" evidence="6">
    <location>
        <begin position="66"/>
        <end position="85"/>
    </location>
</feature>
<keyword evidence="4 6" id="KW-1133">Transmembrane helix</keyword>
<dbReference type="PANTHER" id="PTHR34187:SF2">
    <property type="entry name" value="DUF202 DOMAIN-CONTAINING PROTEIN"/>
    <property type="match status" value="1"/>
</dbReference>
<dbReference type="EMBL" id="BMCS01000003">
    <property type="protein sequence ID" value="GGF43500.1"/>
    <property type="molecule type" value="Genomic_DNA"/>
</dbReference>
<evidence type="ECO:0000259" key="7">
    <source>
        <dbReference type="Pfam" id="PF02656"/>
    </source>
</evidence>
<dbReference type="PANTHER" id="PTHR34187">
    <property type="entry name" value="FGR18P"/>
    <property type="match status" value="1"/>
</dbReference>
<feature type="transmembrane region" description="Helical" evidence="6">
    <location>
        <begin position="105"/>
        <end position="126"/>
    </location>
</feature>
<evidence type="ECO:0000256" key="2">
    <source>
        <dbReference type="ARBA" id="ARBA00022475"/>
    </source>
</evidence>
<name>A0ABQ1V8B8_9NOCA</name>
<dbReference type="InterPro" id="IPR003807">
    <property type="entry name" value="DUF202"/>
</dbReference>
<dbReference type="Pfam" id="PF02656">
    <property type="entry name" value="DUF202"/>
    <property type="match status" value="1"/>
</dbReference>
<dbReference type="InterPro" id="IPR052053">
    <property type="entry name" value="IM_YidH-like"/>
</dbReference>
<comment type="caution">
    <text evidence="8">The sequence shown here is derived from an EMBL/GenBank/DDBJ whole genome shotgun (WGS) entry which is preliminary data.</text>
</comment>
<evidence type="ECO:0000256" key="3">
    <source>
        <dbReference type="ARBA" id="ARBA00022692"/>
    </source>
</evidence>
<evidence type="ECO:0000313" key="9">
    <source>
        <dbReference type="Proteomes" id="UP000632454"/>
    </source>
</evidence>
<sequence length="128" mass="13148">MIVVVTPHDTPEPDDRPVGSVDARFTLAAERTVLAWIRTSLGLIAAGVAVLHVIDRFGEPGTRQALGVTLIAVGALTAVLGGWRWRRTSIALRSGGDMPGGGGVWVVITAIVVIAAAFAVISLIGASG</sequence>
<evidence type="ECO:0000313" key="8">
    <source>
        <dbReference type="EMBL" id="GGF43500.1"/>
    </source>
</evidence>
<protein>
    <recommendedName>
        <fullName evidence="7">DUF202 domain-containing protein</fullName>
    </recommendedName>
</protein>
<keyword evidence="5 6" id="KW-0472">Membrane</keyword>
<comment type="subcellular location">
    <subcellularLocation>
        <location evidence="1">Cell membrane</location>
        <topology evidence="1">Multi-pass membrane protein</topology>
    </subcellularLocation>
</comment>
<accession>A0ABQ1V8B8</accession>
<reference evidence="9" key="1">
    <citation type="journal article" date="2019" name="Int. J. Syst. Evol. Microbiol.">
        <title>The Global Catalogue of Microorganisms (GCM) 10K type strain sequencing project: providing services to taxonomists for standard genome sequencing and annotation.</title>
        <authorList>
            <consortium name="The Broad Institute Genomics Platform"/>
            <consortium name="The Broad Institute Genome Sequencing Center for Infectious Disease"/>
            <person name="Wu L."/>
            <person name="Ma J."/>
        </authorList>
    </citation>
    <scope>NUCLEOTIDE SEQUENCE [LARGE SCALE GENOMIC DNA]</scope>
    <source>
        <strain evidence="9">CCM 7855</strain>
    </source>
</reference>
<dbReference type="Proteomes" id="UP000632454">
    <property type="component" value="Unassembled WGS sequence"/>
</dbReference>
<evidence type="ECO:0000256" key="1">
    <source>
        <dbReference type="ARBA" id="ARBA00004651"/>
    </source>
</evidence>
<keyword evidence="2" id="KW-1003">Cell membrane</keyword>
<gene>
    <name evidence="8" type="ORF">GCM10007298_43970</name>
</gene>
<keyword evidence="9" id="KW-1185">Reference proteome</keyword>